<dbReference type="GO" id="GO:0004061">
    <property type="term" value="F:arylformamidase activity"/>
    <property type="evidence" value="ECO:0007669"/>
    <property type="project" value="InterPro"/>
</dbReference>
<accession>A0A086PEW6</accession>
<dbReference type="PANTHER" id="PTHR31118">
    <property type="entry name" value="CYCLASE-LIKE PROTEIN 2"/>
    <property type="match status" value="1"/>
</dbReference>
<dbReference type="PROSITE" id="PS51318">
    <property type="entry name" value="TAT"/>
    <property type="match status" value="1"/>
</dbReference>
<organism evidence="1 2">
    <name type="scientific">Sphingobium herbicidovorans (strain ATCC 700291 / DSM 11019 / CCUG 56400 / KCTC 2939 / LMG 18315 / NBRC 16415 / MH)</name>
    <name type="common">Sphingomonas herbicidovorans</name>
    <dbReference type="NCBI Taxonomy" id="1219045"/>
    <lineage>
        <taxon>Bacteria</taxon>
        <taxon>Pseudomonadati</taxon>
        <taxon>Pseudomonadota</taxon>
        <taxon>Alphaproteobacteria</taxon>
        <taxon>Sphingomonadales</taxon>
        <taxon>Sphingomonadaceae</taxon>
        <taxon>Sphingobium</taxon>
    </lineage>
</organism>
<dbReference type="PATRIC" id="fig|1219045.3.peg.185"/>
<evidence type="ECO:0000313" key="2">
    <source>
        <dbReference type="Proteomes" id="UP000024284"/>
    </source>
</evidence>
<dbReference type="STRING" id="76947.GCA_002080435_00835"/>
<dbReference type="EMBL" id="JFZA02000001">
    <property type="protein sequence ID" value="KFG91934.1"/>
    <property type="molecule type" value="Genomic_DNA"/>
</dbReference>
<dbReference type="SUPFAM" id="SSF102198">
    <property type="entry name" value="Putative cyclase"/>
    <property type="match status" value="1"/>
</dbReference>
<dbReference type="eggNOG" id="COG1878">
    <property type="taxonomic scope" value="Bacteria"/>
</dbReference>
<reference evidence="1" key="1">
    <citation type="submission" date="2014-08" db="EMBL/GenBank/DDBJ databases">
        <title>Draft genome sequences of Sphingobium herbicidovorans.</title>
        <authorList>
            <person name="Gan H.M."/>
            <person name="Gan H.Y."/>
            <person name="Savka M.A."/>
        </authorList>
    </citation>
    <scope>NUCLEOTIDE SEQUENCE [LARGE SCALE GENOMIC DNA]</scope>
    <source>
        <strain evidence="1">NBRC 16415</strain>
    </source>
</reference>
<dbReference type="InterPro" id="IPR037175">
    <property type="entry name" value="KFase_sf"/>
</dbReference>
<dbReference type="PANTHER" id="PTHR31118:SF12">
    <property type="entry name" value="CYCLASE-LIKE PROTEIN 2"/>
    <property type="match status" value="1"/>
</dbReference>
<dbReference type="Proteomes" id="UP000024284">
    <property type="component" value="Unassembled WGS sequence"/>
</dbReference>
<sequence length="278" mass="29526">MVSIFKKEAAVMIDRRDMLALGTLGALALGTSSLADAASVTPDQVSLPFHGRQLHVLDLTHRLTRAFAFTPGRLSMEAVEGSGTKAGMALNRISIVEHTGTHLDAPRHFAPDGASVGDIAISQLIVPLVIIDIRKKAKADRDARVEPEDVAAWERKHGRIPAGSCVAMVSGWDPLGVVANYGSLSPDERRKSPGFDAAVMDILMKRNVIGIGVDTMSIDAGEAMPAFPVHQAWLRSGRWALEGLTNLDRAPVAGGLLFAGVAPLENATGMPARVIALY</sequence>
<keyword evidence="2" id="KW-1185">Reference proteome</keyword>
<dbReference type="Pfam" id="PF04199">
    <property type="entry name" value="Cyclase"/>
    <property type="match status" value="1"/>
</dbReference>
<dbReference type="GO" id="GO:0019441">
    <property type="term" value="P:L-tryptophan catabolic process to kynurenine"/>
    <property type="evidence" value="ECO:0007669"/>
    <property type="project" value="InterPro"/>
</dbReference>
<dbReference type="Gene3D" id="3.50.30.50">
    <property type="entry name" value="Putative cyclase"/>
    <property type="match status" value="1"/>
</dbReference>
<dbReference type="InterPro" id="IPR006311">
    <property type="entry name" value="TAT_signal"/>
</dbReference>
<name>A0A086PEW6_SPHHM</name>
<protein>
    <submittedName>
        <fullName evidence="1">Cyclase family protein</fullName>
    </submittedName>
</protein>
<evidence type="ECO:0000313" key="1">
    <source>
        <dbReference type="EMBL" id="KFG91934.1"/>
    </source>
</evidence>
<dbReference type="InterPro" id="IPR007325">
    <property type="entry name" value="KFase/CYL"/>
</dbReference>
<comment type="caution">
    <text evidence="1">The sequence shown here is derived from an EMBL/GenBank/DDBJ whole genome shotgun (WGS) entry which is preliminary data.</text>
</comment>
<dbReference type="AlphaFoldDB" id="A0A086PEW6"/>
<gene>
    <name evidence="1" type="ORF">BV98_000185</name>
</gene>
<dbReference type="RefSeq" id="WP_051907929.1">
    <property type="nucleotide sequence ID" value="NZ_BCZD01000001.1"/>
</dbReference>
<proteinExistence type="predicted"/>